<evidence type="ECO:0000313" key="1">
    <source>
        <dbReference type="EMBL" id="KZP02678.1"/>
    </source>
</evidence>
<accession>A0A167T8R5</accession>
<evidence type="ECO:0000313" key="2">
    <source>
        <dbReference type="Proteomes" id="UP000076532"/>
    </source>
</evidence>
<dbReference type="AlphaFoldDB" id="A0A167T8R5"/>
<name>A0A167T8R5_9AGAM</name>
<keyword evidence="2" id="KW-1185">Reference proteome</keyword>
<reference evidence="1 2" key="1">
    <citation type="journal article" date="2016" name="Mol. Biol. Evol.">
        <title>Comparative Genomics of Early-Diverging Mushroom-Forming Fungi Provides Insights into the Origins of Lignocellulose Decay Capabilities.</title>
        <authorList>
            <person name="Nagy L.G."/>
            <person name="Riley R."/>
            <person name="Tritt A."/>
            <person name="Adam C."/>
            <person name="Daum C."/>
            <person name="Floudas D."/>
            <person name="Sun H."/>
            <person name="Yadav J.S."/>
            <person name="Pangilinan J."/>
            <person name="Larsson K.H."/>
            <person name="Matsuura K."/>
            <person name="Barry K."/>
            <person name="Labutti K."/>
            <person name="Kuo R."/>
            <person name="Ohm R.A."/>
            <person name="Bhattacharya S.S."/>
            <person name="Shirouzu T."/>
            <person name="Yoshinaga Y."/>
            <person name="Martin F.M."/>
            <person name="Grigoriev I.V."/>
            <person name="Hibbett D.S."/>
        </authorList>
    </citation>
    <scope>NUCLEOTIDE SEQUENCE [LARGE SCALE GENOMIC DNA]</scope>
    <source>
        <strain evidence="1 2">CBS 109695</strain>
    </source>
</reference>
<proteinExistence type="predicted"/>
<dbReference type="EMBL" id="KV418373">
    <property type="protein sequence ID" value="KZP02678.1"/>
    <property type="molecule type" value="Genomic_DNA"/>
</dbReference>
<sequence>MKIYEATYELAWRVEGGTAECELNGLTQIAVVHVAESHVRELLAAGGTCAYVASSGEMEQQFPRRRHVGMHAHGGTRAAKCVGAALGSAARVGRRKRRARLDRRCGASDAGSAVARAAGYRPRLLALRKWGQRECERSGWAGSHPLDAFTSAASTGVAGAGPGVRSRAPWKRRLVLRTWQPQLLSFAIPSPVPLYIPILSFSSLAVGVRGPGGNALLLGKTRRDAAVLRSPWHWRVGLRRVRGRIGAGGRVTRLGSSLIARASSKAGWLQDGGTRRPEVEA</sequence>
<organism evidence="1 2">
    <name type="scientific">Athelia psychrophila</name>
    <dbReference type="NCBI Taxonomy" id="1759441"/>
    <lineage>
        <taxon>Eukaryota</taxon>
        <taxon>Fungi</taxon>
        <taxon>Dikarya</taxon>
        <taxon>Basidiomycota</taxon>
        <taxon>Agaricomycotina</taxon>
        <taxon>Agaricomycetes</taxon>
        <taxon>Agaricomycetidae</taxon>
        <taxon>Atheliales</taxon>
        <taxon>Atheliaceae</taxon>
        <taxon>Athelia</taxon>
    </lineage>
</organism>
<dbReference type="Proteomes" id="UP000076532">
    <property type="component" value="Unassembled WGS sequence"/>
</dbReference>
<gene>
    <name evidence="1" type="ORF">FIBSPDRAFT_1026313</name>
</gene>
<protein>
    <submittedName>
        <fullName evidence="1">Uncharacterized protein</fullName>
    </submittedName>
</protein>